<evidence type="ECO:0000313" key="2">
    <source>
        <dbReference type="Proteomes" id="UP001292079"/>
    </source>
</evidence>
<keyword evidence="2" id="KW-1185">Reference proteome</keyword>
<gene>
    <name evidence="1" type="ORF">MN116_006619</name>
</gene>
<accession>A0AAE1ZA87</accession>
<dbReference type="Proteomes" id="UP001292079">
    <property type="component" value="Unassembled WGS sequence"/>
</dbReference>
<organism evidence="1 2">
    <name type="scientific">Schistosoma mekongi</name>
    <name type="common">Parasitic worm</name>
    <dbReference type="NCBI Taxonomy" id="38744"/>
    <lineage>
        <taxon>Eukaryota</taxon>
        <taxon>Metazoa</taxon>
        <taxon>Spiralia</taxon>
        <taxon>Lophotrochozoa</taxon>
        <taxon>Platyhelminthes</taxon>
        <taxon>Trematoda</taxon>
        <taxon>Digenea</taxon>
        <taxon>Strigeidida</taxon>
        <taxon>Schistosomatoidea</taxon>
        <taxon>Schistosomatidae</taxon>
        <taxon>Schistosoma</taxon>
    </lineage>
</organism>
<dbReference type="AlphaFoldDB" id="A0AAE1ZA87"/>
<name>A0AAE1ZA87_SCHME</name>
<sequence>MYKNGYAIEKILQCKLCSSDYNHLLFWSDSICHLNNMKPTFQYLLIGQEYLYTMNYAKKQLMCRIHFSSILGIQYIDDLATFLTCQITRNYNHFCIEFIYDYKQSNQQITNNVKRNKHKCKENVKADKSKPTDLHNVNTEQHNNVSTSKFSSEYSNQMIPRIRKLHIYLTDRNFIGLEILQKALNIWYHSNKQFKNMITNLIYLNNLSSEFLTTKQSITSSSSSSSAAAAAAPSSSSLSLIDGNIETLISNATRRNTVVYSTTAINEDLHQLMSMFKPFNRNDITSSMKISNHSYIILNDNLNKFDYWITKSEMINKLIQKEQIINNNLIHLIDVQLNQLEYMMNSMLISYPMYFYIELCNKLIRIMEILIIQLIFLLPEQSIYHSNNNKQINELHNDNNKQISSIQLFNQQMQLIIHLMIIINSLLSYLLPICIQSNETNNLFKQHIVTTINVHIIVIRRKLHRILLKLIEHLIQLPCIINIFLLNEIDIKNIQNFNCCYSIELEVWIRRYEMKRLNIMSEEFNSTSQWLQETINNDTFSLRLSTIRKIFQNYTEIGNFLHQLNYQINCLFSELIVNISSSSSSSSLFTTIIDHQSIINEKNDWIKEIIDYIINQSKESFIYILDCIMSNACSKLLIINTQITSINHYQYITTTTTDFNTTNNISIFDKEYNESISTIIRSLFIIDWLTEQYYCLIELLINIGFNDYFHIFNIQYIINLTNKLNNKFTSNLPQIKLIKCVLIALVSRLHKKFIQVMNTT</sequence>
<reference evidence="1" key="1">
    <citation type="submission" date="2022-04" db="EMBL/GenBank/DDBJ databases">
        <authorList>
            <person name="Xu L."/>
            <person name="Lv Z."/>
        </authorList>
    </citation>
    <scope>NUCLEOTIDE SEQUENCE</scope>
    <source>
        <strain evidence="1">LV_2022a</strain>
    </source>
</reference>
<protein>
    <submittedName>
        <fullName evidence="1">Uncharacterized protein</fullName>
    </submittedName>
</protein>
<evidence type="ECO:0000313" key="1">
    <source>
        <dbReference type="EMBL" id="KAK4469739.1"/>
    </source>
</evidence>
<dbReference type="EMBL" id="JALJAT010000005">
    <property type="protein sequence ID" value="KAK4469739.1"/>
    <property type="molecule type" value="Genomic_DNA"/>
</dbReference>
<proteinExistence type="predicted"/>
<reference evidence="1" key="2">
    <citation type="journal article" date="2023" name="Infect Dis Poverty">
        <title>Chromosome-scale genome of the human blood fluke Schistosoma mekongi and its implications for public health.</title>
        <authorList>
            <person name="Zhou M."/>
            <person name="Xu L."/>
            <person name="Xu D."/>
            <person name="Chen W."/>
            <person name="Khan J."/>
            <person name="Hu Y."/>
            <person name="Huang H."/>
            <person name="Wei H."/>
            <person name="Zhang Y."/>
            <person name="Chusongsang P."/>
            <person name="Tanasarnprasert K."/>
            <person name="Hu X."/>
            <person name="Limpanont Y."/>
            <person name="Lv Z."/>
        </authorList>
    </citation>
    <scope>NUCLEOTIDE SEQUENCE</scope>
    <source>
        <strain evidence="1">LV_2022a</strain>
    </source>
</reference>
<comment type="caution">
    <text evidence="1">The sequence shown here is derived from an EMBL/GenBank/DDBJ whole genome shotgun (WGS) entry which is preliminary data.</text>
</comment>